<feature type="transmembrane region" description="Helical" evidence="6">
    <location>
        <begin position="319"/>
        <end position="339"/>
    </location>
</feature>
<dbReference type="Pfam" id="PF02518">
    <property type="entry name" value="HATPase_c"/>
    <property type="match status" value="1"/>
</dbReference>
<feature type="transmembrane region" description="Helical" evidence="6">
    <location>
        <begin position="297"/>
        <end position="313"/>
    </location>
</feature>
<dbReference type="PANTHER" id="PTHR43047">
    <property type="entry name" value="TWO-COMPONENT HISTIDINE PROTEIN KINASE"/>
    <property type="match status" value="1"/>
</dbReference>
<keyword evidence="4" id="KW-0808">Transferase</keyword>
<dbReference type="EMBL" id="QVLS01000010">
    <property type="protein sequence ID" value="RFP77632.1"/>
    <property type="molecule type" value="Genomic_DNA"/>
</dbReference>
<keyword evidence="5" id="KW-0418">Kinase</keyword>
<keyword evidence="6" id="KW-1133">Transmembrane helix</keyword>
<keyword evidence="6" id="KW-0812">Transmembrane</keyword>
<proteinExistence type="predicted"/>
<feature type="domain" description="Histidine kinase" evidence="7">
    <location>
        <begin position="437"/>
        <end position="649"/>
    </location>
</feature>
<dbReference type="GO" id="GO:0000155">
    <property type="term" value="F:phosphorelay sensor kinase activity"/>
    <property type="evidence" value="ECO:0007669"/>
    <property type="project" value="InterPro"/>
</dbReference>
<evidence type="ECO:0000256" key="6">
    <source>
        <dbReference type="SAM" id="Phobius"/>
    </source>
</evidence>
<dbReference type="InterPro" id="IPR003661">
    <property type="entry name" value="HisK_dim/P_dom"/>
</dbReference>
<dbReference type="InterPro" id="IPR003594">
    <property type="entry name" value="HATPase_dom"/>
</dbReference>
<dbReference type="InterPro" id="IPR011623">
    <property type="entry name" value="7TMR_DISM_rcpt_extracell_dom1"/>
</dbReference>
<dbReference type="Pfam" id="PF00512">
    <property type="entry name" value="HisKA"/>
    <property type="match status" value="1"/>
</dbReference>
<dbReference type="PROSITE" id="PS50109">
    <property type="entry name" value="HIS_KIN"/>
    <property type="match status" value="1"/>
</dbReference>
<accession>A0A372EGQ5</accession>
<dbReference type="Gene3D" id="3.30.565.10">
    <property type="entry name" value="Histidine kinase-like ATPase, C-terminal domain"/>
    <property type="match status" value="1"/>
</dbReference>
<evidence type="ECO:0000256" key="4">
    <source>
        <dbReference type="ARBA" id="ARBA00022679"/>
    </source>
</evidence>
<evidence type="ECO:0000256" key="5">
    <source>
        <dbReference type="ARBA" id="ARBA00022777"/>
    </source>
</evidence>
<dbReference type="PANTHER" id="PTHR43047:SF9">
    <property type="entry name" value="HISTIDINE KINASE"/>
    <property type="match status" value="1"/>
</dbReference>
<name>A0A372EGQ5_9BURK</name>
<dbReference type="Proteomes" id="UP000261931">
    <property type="component" value="Unassembled WGS sequence"/>
</dbReference>
<protein>
    <recommendedName>
        <fullName evidence="2">histidine kinase</fullName>
        <ecNumber evidence="2">2.7.13.3</ecNumber>
    </recommendedName>
</protein>
<feature type="transmembrane region" description="Helical" evidence="6">
    <location>
        <begin position="224"/>
        <end position="240"/>
    </location>
</feature>
<comment type="caution">
    <text evidence="8">The sequence shown here is derived from an EMBL/GenBank/DDBJ whole genome shotgun (WGS) entry which is preliminary data.</text>
</comment>
<sequence length="686" mass="74975">MHGGAPVGQGWRRGMAWVWLWLMLLPCAASPPPERVALGAPDNAVALTPALQFLDNRTHPWRPDAADAASADFKPLPPAWQAGNLGQGSFDLWFRVVLHASADAPAHWMWVVDNANLDLVELWSGPPGQAVRLGLSGDSLPPGRRAHSHRLPVIPLTLAPGADTPVYMRVRTDGMAQLPVKLWPREALARQDQWVYGLHGVFFGLLAGLILYNAMLYFSIRDRAYLYYVGLVSALGVWQFGNQGFLAQYLWPGGALLQHYAVNLSLALGGGLLLPFARRFLQTAAHAPRLDCAARRLTWGWVVVFLLNLLPPLSPGQRLVPWAVAVTTLMLVAMAYDGLRERRPAALPFTVAWACLWVSALLYVFYRLGWLPGHPLVVNALPMGAALEMVLLSFALADRFRVERQAAERAQADRLRTELERDMARRATDEKSRFLAAVSHDMRQPLYAITLAAESLERQRPLRHPGPMLQQMKAGLETADRLLDAVMTVARLETGSLRPQSATFSLEPLLEQVDGTFGPRARAKGLRWSVTPCLALVSTDAPLLQRMVFNLVSNAVAYTEAGGVLVSCRVRRRGALLQVWDTGGGLPPEPEAQVFQRHFRGEPGTETDSGVGLGLVIVKQTALLLGLELSVRSRPGRGSCFSLWLPLAPSAAEHAGVGVQSVQWQPATGQVVLDAAQHQGAAVPRG</sequence>
<evidence type="ECO:0000313" key="8">
    <source>
        <dbReference type="EMBL" id="RFP77632.1"/>
    </source>
</evidence>
<reference evidence="8 9" key="1">
    <citation type="submission" date="2018-08" db="EMBL/GenBank/DDBJ databases">
        <title>Hydrogenophaga sp. LA-38 isolated from sludge.</title>
        <authorList>
            <person name="Im W.-T."/>
        </authorList>
    </citation>
    <scope>NUCLEOTIDE SEQUENCE [LARGE SCALE GENOMIC DNA]</scope>
    <source>
        <strain evidence="8 9">LA-38</strain>
    </source>
</reference>
<dbReference type="Gene3D" id="1.10.287.130">
    <property type="match status" value="1"/>
</dbReference>
<dbReference type="Gene3D" id="2.60.40.2380">
    <property type="match status" value="1"/>
</dbReference>
<dbReference type="InterPro" id="IPR011622">
    <property type="entry name" value="7TMR_DISM_rcpt_extracell_dom2"/>
</dbReference>
<evidence type="ECO:0000256" key="1">
    <source>
        <dbReference type="ARBA" id="ARBA00000085"/>
    </source>
</evidence>
<feature type="transmembrane region" description="Helical" evidence="6">
    <location>
        <begin position="194"/>
        <end position="212"/>
    </location>
</feature>
<dbReference type="PRINTS" id="PR00344">
    <property type="entry name" value="BCTRLSENSOR"/>
</dbReference>
<dbReference type="SMART" id="SM00388">
    <property type="entry name" value="HisKA"/>
    <property type="match status" value="1"/>
</dbReference>
<dbReference type="EC" id="2.7.13.3" evidence="2"/>
<gene>
    <name evidence="8" type="ORF">DY262_15625</name>
</gene>
<dbReference type="SUPFAM" id="SSF47384">
    <property type="entry name" value="Homodimeric domain of signal transducing histidine kinase"/>
    <property type="match status" value="1"/>
</dbReference>
<dbReference type="GO" id="GO:0005886">
    <property type="term" value="C:plasma membrane"/>
    <property type="evidence" value="ECO:0007669"/>
    <property type="project" value="TreeGrafter"/>
</dbReference>
<dbReference type="Pfam" id="PF07695">
    <property type="entry name" value="7TMR-DISM_7TM"/>
    <property type="match status" value="1"/>
</dbReference>
<dbReference type="CDD" id="cd00082">
    <property type="entry name" value="HisKA"/>
    <property type="match status" value="1"/>
</dbReference>
<dbReference type="InterPro" id="IPR005467">
    <property type="entry name" value="His_kinase_dom"/>
</dbReference>
<evidence type="ECO:0000313" key="9">
    <source>
        <dbReference type="Proteomes" id="UP000261931"/>
    </source>
</evidence>
<dbReference type="InterPro" id="IPR036097">
    <property type="entry name" value="HisK_dim/P_sf"/>
</dbReference>
<keyword evidence="6" id="KW-0472">Membrane</keyword>
<comment type="catalytic activity">
    <reaction evidence="1">
        <text>ATP + protein L-histidine = ADP + protein N-phospho-L-histidine.</text>
        <dbReference type="EC" id="2.7.13.3"/>
    </reaction>
</comment>
<dbReference type="InterPro" id="IPR036890">
    <property type="entry name" value="HATPase_C_sf"/>
</dbReference>
<dbReference type="InterPro" id="IPR004358">
    <property type="entry name" value="Sig_transdc_His_kin-like_C"/>
</dbReference>
<feature type="transmembrane region" description="Helical" evidence="6">
    <location>
        <begin position="260"/>
        <end position="277"/>
    </location>
</feature>
<dbReference type="SMART" id="SM00387">
    <property type="entry name" value="HATPase_c"/>
    <property type="match status" value="1"/>
</dbReference>
<dbReference type="AlphaFoldDB" id="A0A372EGQ5"/>
<dbReference type="Pfam" id="PF07696">
    <property type="entry name" value="7TMR-DISMED2"/>
    <property type="match status" value="1"/>
</dbReference>
<dbReference type="GO" id="GO:0009927">
    <property type="term" value="F:histidine phosphotransfer kinase activity"/>
    <property type="evidence" value="ECO:0007669"/>
    <property type="project" value="TreeGrafter"/>
</dbReference>
<evidence type="ECO:0000256" key="2">
    <source>
        <dbReference type="ARBA" id="ARBA00012438"/>
    </source>
</evidence>
<feature type="transmembrane region" description="Helical" evidence="6">
    <location>
        <begin position="346"/>
        <end position="366"/>
    </location>
</feature>
<dbReference type="SUPFAM" id="SSF55874">
    <property type="entry name" value="ATPase domain of HSP90 chaperone/DNA topoisomerase II/histidine kinase"/>
    <property type="match status" value="1"/>
</dbReference>
<keyword evidence="3" id="KW-0597">Phosphoprotein</keyword>
<evidence type="ECO:0000256" key="3">
    <source>
        <dbReference type="ARBA" id="ARBA00022553"/>
    </source>
</evidence>
<feature type="transmembrane region" description="Helical" evidence="6">
    <location>
        <begin position="378"/>
        <end position="397"/>
    </location>
</feature>
<evidence type="ECO:0000259" key="7">
    <source>
        <dbReference type="PROSITE" id="PS50109"/>
    </source>
</evidence>
<organism evidence="8 9">
    <name type="scientific">Hydrogenophaga borbori</name>
    <dbReference type="NCBI Taxonomy" id="2294117"/>
    <lineage>
        <taxon>Bacteria</taxon>
        <taxon>Pseudomonadati</taxon>
        <taxon>Pseudomonadota</taxon>
        <taxon>Betaproteobacteria</taxon>
        <taxon>Burkholderiales</taxon>
        <taxon>Comamonadaceae</taxon>
        <taxon>Hydrogenophaga</taxon>
    </lineage>
</organism>
<keyword evidence="9" id="KW-1185">Reference proteome</keyword>